<evidence type="ECO:0000313" key="3">
    <source>
        <dbReference type="Proteomes" id="UP000766595"/>
    </source>
</evidence>
<dbReference type="PROSITE" id="PS51257">
    <property type="entry name" value="PROKAR_LIPOPROTEIN"/>
    <property type="match status" value="1"/>
</dbReference>
<dbReference type="RefSeq" id="WP_261969154.1">
    <property type="nucleotide sequence ID" value="NZ_JAHHZF010000006.1"/>
</dbReference>
<dbReference type="Proteomes" id="UP000766595">
    <property type="component" value="Unassembled WGS sequence"/>
</dbReference>
<protein>
    <submittedName>
        <fullName evidence="2">Uncharacterized protein</fullName>
    </submittedName>
</protein>
<evidence type="ECO:0000313" key="2">
    <source>
        <dbReference type="EMBL" id="MBT9290564.1"/>
    </source>
</evidence>
<name>A0A947DAX7_9HYPH</name>
<feature type="region of interest" description="Disordered" evidence="1">
    <location>
        <begin position="78"/>
        <end position="107"/>
    </location>
</feature>
<dbReference type="AlphaFoldDB" id="A0A947DAX7"/>
<organism evidence="2 3">
    <name type="scientific">Prosthecodimorpha staleyi</name>
    <dbReference type="NCBI Taxonomy" id="2840188"/>
    <lineage>
        <taxon>Bacteria</taxon>
        <taxon>Pseudomonadati</taxon>
        <taxon>Pseudomonadota</taxon>
        <taxon>Alphaproteobacteria</taxon>
        <taxon>Hyphomicrobiales</taxon>
        <taxon>Ancalomicrobiaceae</taxon>
        <taxon>Prosthecodimorpha</taxon>
    </lineage>
</organism>
<keyword evidence="3" id="KW-1185">Reference proteome</keyword>
<feature type="compositionally biased region" description="Gly residues" evidence="1">
    <location>
        <begin position="97"/>
        <end position="107"/>
    </location>
</feature>
<reference evidence="2 3" key="1">
    <citation type="submission" date="2021-06" db="EMBL/GenBank/DDBJ databases">
        <authorList>
            <person name="Grouzdev D.S."/>
            <person name="Koziaeva V."/>
        </authorList>
    </citation>
    <scope>NUCLEOTIDE SEQUENCE [LARGE SCALE GENOMIC DNA]</scope>
    <source>
        <strain evidence="2 3">22</strain>
    </source>
</reference>
<comment type="caution">
    <text evidence="2">The sequence shown here is derived from an EMBL/GenBank/DDBJ whole genome shotgun (WGS) entry which is preliminary data.</text>
</comment>
<proteinExistence type="predicted"/>
<evidence type="ECO:0000256" key="1">
    <source>
        <dbReference type="SAM" id="MobiDB-lite"/>
    </source>
</evidence>
<feature type="region of interest" description="Disordered" evidence="1">
    <location>
        <begin position="206"/>
        <end position="225"/>
    </location>
</feature>
<gene>
    <name evidence="2" type="ORF">KL771_13925</name>
</gene>
<accession>A0A947DAX7</accession>
<dbReference type="EMBL" id="JAHHZF010000006">
    <property type="protein sequence ID" value="MBT9290564.1"/>
    <property type="molecule type" value="Genomic_DNA"/>
</dbReference>
<sequence>MRGLRTAAAIAIACALGGCQAGIFREWSMDGGSSLSLDASQRLVFVTERGGRNGDRRVVCAEPSPDSITSLAATLSASGGANSDVTRPAPVRSDGAAGDGTAAGTGGTITSKQAVQAGISAAYGENAAYVGMRTQTIQLLRDGLFRACEAYMNGAIDETQYNLLLVNMPRTMAALVAMDGLTARPSAPPFALGAPTVSALVTPAAAGAPQSGGAPAPISESKVTNNTQNTITIQPNTVNDKASDAVRDIALSMTEHQTVHSACMAIMASNKDPHQIYDQHFEAVAAMCRQLFKGLPEIYAWKAKQEAIRAAKKP</sequence>